<keyword evidence="2" id="KW-0732">Signal</keyword>
<feature type="coiled-coil region" evidence="1">
    <location>
        <begin position="28"/>
        <end position="55"/>
    </location>
</feature>
<gene>
    <name evidence="3" type="primary">TX1</name>
</gene>
<name>I3VAS1_AURAU</name>
<evidence type="ECO:0000256" key="2">
    <source>
        <dbReference type="SAM" id="SignalP"/>
    </source>
</evidence>
<feature type="chain" id="PRO_5003680795" evidence="2">
    <location>
        <begin position="20"/>
        <end position="486"/>
    </location>
</feature>
<protein>
    <submittedName>
        <fullName evidence="3">Toxin TX1</fullName>
    </submittedName>
</protein>
<keyword evidence="1" id="KW-0175">Coiled coil</keyword>
<organism evidence="3">
    <name type="scientific">Aurelia aurita</name>
    <name type="common">Moon jellyfish</name>
    <name type="synonym">Medusa aurita</name>
    <dbReference type="NCBI Taxonomy" id="6145"/>
    <lineage>
        <taxon>Eukaryota</taxon>
        <taxon>Metazoa</taxon>
        <taxon>Cnidaria</taxon>
        <taxon>Scyphozoa</taxon>
        <taxon>Semaeostomeae</taxon>
        <taxon>Ulmaridae</taxon>
        <taxon>Aurelia</taxon>
    </lineage>
</organism>
<reference evidence="3" key="1">
    <citation type="submission" date="2012-03" db="EMBL/GenBank/DDBJ databases">
        <authorList>
            <person name="Khong M.-L."/>
            <person name="Hwang J.-S."/>
        </authorList>
    </citation>
    <scope>NUCLEOTIDE SEQUENCE</scope>
    <source>
        <tissue evidence="3">Polyp</tissue>
    </source>
</reference>
<dbReference type="EMBL" id="JQ767939">
    <property type="protein sequence ID" value="AFK76348.1"/>
    <property type="molecule type" value="mRNA"/>
</dbReference>
<feature type="signal peptide" evidence="2">
    <location>
        <begin position="1"/>
        <end position="19"/>
    </location>
</feature>
<dbReference type="TCDB" id="1.C.112.1.3">
    <property type="family name" value="the cubozoan protein toxin (cpt) family"/>
</dbReference>
<accession>I3VAS1</accession>
<sequence length="486" mass="54203">MKLLLKGAYLLFLVSFVLSDDVPTDEEVDEAFRELDRQLNDRAELKQMIQEVKDEVKKGPDYAKNALGMAKALSTAVPKLKSDNPLTIAEGALSLISGIAENFPGGMVVATIASLVSSVIGIFTPRKASNAIKDTMEEVIKESSDQDLADSIEAFRSKLTLIMGYIQEKKKQELDRNDVEYLIDQIPSHIGGEQFSLLGSRIHRRAKASSTSEGERGYQFCVMYAQLAAYRTLVIKDLAILFRKAEDADEASAYENVDSQLGFEHGQRLKFLNAPKPEQAGTVVHYYPPGHSAGSKYLKNFLKKYGGGDPPVWLPTSYMMISVEWPNWHLYFKAHDTGGPNSGSSTYYLAFQQSYTKSNEKMHFGLRGDGYWTLKIGSRYASVEKPSAPHWLVGNSRFDTNNQNGHFVVIQYPGTDILTVSCRKWPSTFLSGEGGKFSVILKQGNSGKPVQWYADECKKTSKSESTPWGGYYCGDYTPKPTRRSFE</sequence>
<evidence type="ECO:0000313" key="3">
    <source>
        <dbReference type="EMBL" id="AFK76348.1"/>
    </source>
</evidence>
<dbReference type="AlphaFoldDB" id="I3VAS1"/>
<proteinExistence type="evidence at transcript level"/>
<evidence type="ECO:0000256" key="1">
    <source>
        <dbReference type="SAM" id="Coils"/>
    </source>
</evidence>